<protein>
    <submittedName>
        <fullName evidence="3">Uncharacterized protein</fullName>
    </submittedName>
</protein>
<name>A0AAV7VRC9_PLEWA</name>
<proteinExistence type="predicted"/>
<feature type="coiled-coil region" evidence="1">
    <location>
        <begin position="102"/>
        <end position="129"/>
    </location>
</feature>
<sequence length="179" mass="19965">MASKRARIAGERPQKGNHVTIEGCPMGEVREMRAKDGSSDCTAGENSTEDPIGNAGSTDKTVLQLIYGTIKELHTESQMESRRTRMATKQLQASVWKVAKTCRGIEEKLSTIESRISTIEAETEGLKEQAEKHGGQLTDIMWTLEDYENRQRRNKLRFLGIEEKGGGKLYKGIYGQSLT</sequence>
<reference evidence="3" key="1">
    <citation type="journal article" date="2022" name="bioRxiv">
        <title>Sequencing and chromosome-scale assembly of the giantPleurodeles waltlgenome.</title>
        <authorList>
            <person name="Brown T."/>
            <person name="Elewa A."/>
            <person name="Iarovenko S."/>
            <person name="Subramanian E."/>
            <person name="Araus A.J."/>
            <person name="Petzold A."/>
            <person name="Susuki M."/>
            <person name="Suzuki K.-i.T."/>
            <person name="Hayashi T."/>
            <person name="Toyoda A."/>
            <person name="Oliveira C."/>
            <person name="Osipova E."/>
            <person name="Leigh N.D."/>
            <person name="Simon A."/>
            <person name="Yun M.H."/>
        </authorList>
    </citation>
    <scope>NUCLEOTIDE SEQUENCE</scope>
    <source>
        <strain evidence="3">20211129_DDA</strain>
        <tissue evidence="3">Liver</tissue>
    </source>
</reference>
<accession>A0AAV7VRC9</accession>
<evidence type="ECO:0000256" key="1">
    <source>
        <dbReference type="SAM" id="Coils"/>
    </source>
</evidence>
<dbReference type="AlphaFoldDB" id="A0AAV7VRC9"/>
<keyword evidence="1" id="KW-0175">Coiled coil</keyword>
<evidence type="ECO:0000313" key="4">
    <source>
        <dbReference type="Proteomes" id="UP001066276"/>
    </source>
</evidence>
<dbReference type="EMBL" id="JANPWB010000003">
    <property type="protein sequence ID" value="KAJ1202901.1"/>
    <property type="molecule type" value="Genomic_DNA"/>
</dbReference>
<comment type="caution">
    <text evidence="3">The sequence shown here is derived from an EMBL/GenBank/DDBJ whole genome shotgun (WGS) entry which is preliminary data.</text>
</comment>
<feature type="region of interest" description="Disordered" evidence="2">
    <location>
        <begin position="1"/>
        <end position="20"/>
    </location>
</feature>
<evidence type="ECO:0000256" key="2">
    <source>
        <dbReference type="SAM" id="MobiDB-lite"/>
    </source>
</evidence>
<feature type="region of interest" description="Disordered" evidence="2">
    <location>
        <begin position="32"/>
        <end position="57"/>
    </location>
</feature>
<gene>
    <name evidence="3" type="ORF">NDU88_006696</name>
</gene>
<organism evidence="3 4">
    <name type="scientific">Pleurodeles waltl</name>
    <name type="common">Iberian ribbed newt</name>
    <dbReference type="NCBI Taxonomy" id="8319"/>
    <lineage>
        <taxon>Eukaryota</taxon>
        <taxon>Metazoa</taxon>
        <taxon>Chordata</taxon>
        <taxon>Craniata</taxon>
        <taxon>Vertebrata</taxon>
        <taxon>Euteleostomi</taxon>
        <taxon>Amphibia</taxon>
        <taxon>Batrachia</taxon>
        <taxon>Caudata</taxon>
        <taxon>Salamandroidea</taxon>
        <taxon>Salamandridae</taxon>
        <taxon>Pleurodelinae</taxon>
        <taxon>Pleurodeles</taxon>
    </lineage>
</organism>
<evidence type="ECO:0000313" key="3">
    <source>
        <dbReference type="EMBL" id="KAJ1202901.1"/>
    </source>
</evidence>
<dbReference type="Proteomes" id="UP001066276">
    <property type="component" value="Chromosome 2_1"/>
</dbReference>
<keyword evidence="4" id="KW-1185">Reference proteome</keyword>